<dbReference type="Pfam" id="PF09335">
    <property type="entry name" value="VTT_dom"/>
    <property type="match status" value="1"/>
</dbReference>
<feature type="transmembrane region" description="Helical" evidence="7">
    <location>
        <begin position="187"/>
        <end position="205"/>
    </location>
</feature>
<evidence type="ECO:0000259" key="8">
    <source>
        <dbReference type="Pfam" id="PF09335"/>
    </source>
</evidence>
<evidence type="ECO:0000256" key="7">
    <source>
        <dbReference type="RuleBase" id="RU367016"/>
    </source>
</evidence>
<keyword evidence="10" id="KW-1185">Reference proteome</keyword>
<keyword evidence="4 7" id="KW-0812">Transmembrane</keyword>
<dbReference type="PANTHER" id="PTHR30353:SF0">
    <property type="entry name" value="TRANSMEMBRANE PROTEIN"/>
    <property type="match status" value="1"/>
</dbReference>
<sequence>MHPLPTPSDLLSIVSLHDAGPLMVWVIVLTFVFAECAFIIGLFLPGDSLLFTAGLVLAQQHEPEHAWSLCVVATVVATVGNQLGYYIGRHTGDRMLAARRGGRVLNRRNLERARRFLNRKGFLAVVLARWIPWVRTLAPMIAGAAGMHPRRYLAATSVGAVVWVPSLVLIGYYGAGLLSRLPWLETATLVISVTFFVVGTTVGVLRYRQEMRRPVEQDEPQPAGVPD</sequence>
<reference evidence="10" key="1">
    <citation type="submission" date="2019-04" db="EMBL/GenBank/DDBJ databases">
        <title>Draft genome sequence of Pseudonocardiaceae bacterium SL3-2-4.</title>
        <authorList>
            <person name="Ningsih F."/>
            <person name="Yokota A."/>
            <person name="Sakai Y."/>
            <person name="Nanatani K."/>
            <person name="Yabe S."/>
            <person name="Oetari A."/>
            <person name="Sjamsuridzal W."/>
        </authorList>
    </citation>
    <scope>NUCLEOTIDE SEQUENCE [LARGE SCALE GENOMIC DNA]</scope>
    <source>
        <strain evidence="10">SL3-2-4</strain>
    </source>
</reference>
<feature type="transmembrane region" description="Helical" evidence="7">
    <location>
        <begin position="152"/>
        <end position="175"/>
    </location>
</feature>
<evidence type="ECO:0000256" key="4">
    <source>
        <dbReference type="ARBA" id="ARBA00022692"/>
    </source>
</evidence>
<dbReference type="PANTHER" id="PTHR30353">
    <property type="entry name" value="INNER MEMBRANE PROTEIN DEDA-RELATED"/>
    <property type="match status" value="1"/>
</dbReference>
<dbReference type="Proteomes" id="UP000298860">
    <property type="component" value="Unassembled WGS sequence"/>
</dbReference>
<evidence type="ECO:0000256" key="5">
    <source>
        <dbReference type="ARBA" id="ARBA00022989"/>
    </source>
</evidence>
<comment type="subcellular location">
    <subcellularLocation>
        <location evidence="1 7">Cell membrane</location>
        <topology evidence="1 7">Multi-pass membrane protein</topology>
    </subcellularLocation>
</comment>
<dbReference type="InterPro" id="IPR032816">
    <property type="entry name" value="VTT_dom"/>
</dbReference>
<keyword evidence="6 7" id="KW-0472">Membrane</keyword>
<evidence type="ECO:0000256" key="6">
    <source>
        <dbReference type="ARBA" id="ARBA00023136"/>
    </source>
</evidence>
<name>A0A4D4JCZ4_9PSEU</name>
<keyword evidence="5 7" id="KW-1133">Transmembrane helix</keyword>
<evidence type="ECO:0000256" key="2">
    <source>
        <dbReference type="ARBA" id="ARBA00010792"/>
    </source>
</evidence>
<organism evidence="9 10">
    <name type="scientific">Gandjariella thermophila</name>
    <dbReference type="NCBI Taxonomy" id="1931992"/>
    <lineage>
        <taxon>Bacteria</taxon>
        <taxon>Bacillati</taxon>
        <taxon>Actinomycetota</taxon>
        <taxon>Actinomycetes</taxon>
        <taxon>Pseudonocardiales</taxon>
        <taxon>Pseudonocardiaceae</taxon>
        <taxon>Gandjariella</taxon>
    </lineage>
</organism>
<comment type="similarity">
    <text evidence="2 7">Belongs to the DedA family.</text>
</comment>
<comment type="caution">
    <text evidence="9">The sequence shown here is derived from an EMBL/GenBank/DDBJ whole genome shotgun (WGS) entry which is preliminary data.</text>
</comment>
<evidence type="ECO:0000256" key="3">
    <source>
        <dbReference type="ARBA" id="ARBA00022475"/>
    </source>
</evidence>
<dbReference type="InterPro" id="IPR032818">
    <property type="entry name" value="DedA-like"/>
</dbReference>
<protein>
    <submittedName>
        <fullName evidence="9">Membrane protein</fullName>
    </submittedName>
</protein>
<keyword evidence="3 7" id="KW-1003">Cell membrane</keyword>
<feature type="transmembrane region" description="Helical" evidence="7">
    <location>
        <begin position="22"/>
        <end position="45"/>
    </location>
</feature>
<comment type="caution">
    <text evidence="7">Lacks conserved residue(s) required for the propagation of feature annotation.</text>
</comment>
<evidence type="ECO:0000256" key="1">
    <source>
        <dbReference type="ARBA" id="ARBA00004651"/>
    </source>
</evidence>
<accession>A0A4D4JCZ4</accession>
<dbReference type="EMBL" id="BJFL01000037">
    <property type="protein sequence ID" value="GDY33262.1"/>
    <property type="molecule type" value="Genomic_DNA"/>
</dbReference>
<dbReference type="AlphaFoldDB" id="A0A4D4JCZ4"/>
<feature type="domain" description="VTT" evidence="8">
    <location>
        <begin position="44"/>
        <end position="172"/>
    </location>
</feature>
<gene>
    <name evidence="9" type="primary">dedA_2</name>
    <name evidence="9" type="ORF">GTS_48950</name>
</gene>
<evidence type="ECO:0000313" key="9">
    <source>
        <dbReference type="EMBL" id="GDY33262.1"/>
    </source>
</evidence>
<evidence type="ECO:0000313" key="10">
    <source>
        <dbReference type="Proteomes" id="UP000298860"/>
    </source>
</evidence>
<proteinExistence type="inferred from homology"/>
<dbReference type="GO" id="GO:0005886">
    <property type="term" value="C:plasma membrane"/>
    <property type="evidence" value="ECO:0007669"/>
    <property type="project" value="UniProtKB-SubCell"/>
</dbReference>